<evidence type="ECO:0000313" key="10">
    <source>
        <dbReference type="EMBL" id="KDO53000.1"/>
    </source>
</evidence>
<evidence type="ECO:0000313" key="11">
    <source>
        <dbReference type="Proteomes" id="UP000027120"/>
    </source>
</evidence>
<evidence type="ECO:0000259" key="9">
    <source>
        <dbReference type="Pfam" id="PF01529"/>
    </source>
</evidence>
<evidence type="ECO:0000256" key="4">
    <source>
        <dbReference type="ARBA" id="ARBA00022692"/>
    </source>
</evidence>
<evidence type="ECO:0000256" key="8">
    <source>
        <dbReference type="RuleBase" id="RU079119"/>
    </source>
</evidence>
<evidence type="ECO:0000256" key="7">
    <source>
        <dbReference type="ARBA" id="ARBA00023315"/>
    </source>
</evidence>
<reference evidence="10 11" key="1">
    <citation type="submission" date="2014-04" db="EMBL/GenBank/DDBJ databases">
        <authorList>
            <consortium name="International Citrus Genome Consortium"/>
            <person name="Gmitter F."/>
            <person name="Chen C."/>
            <person name="Farmerie W."/>
            <person name="Harkins T."/>
            <person name="Desany B."/>
            <person name="Mohiuddin M."/>
            <person name="Kodira C."/>
            <person name="Borodovsky M."/>
            <person name="Lomsadze A."/>
            <person name="Burns P."/>
            <person name="Jenkins J."/>
            <person name="Prochnik S."/>
            <person name="Shu S."/>
            <person name="Chapman J."/>
            <person name="Pitluck S."/>
            <person name="Schmutz J."/>
            <person name="Rokhsar D."/>
        </authorList>
    </citation>
    <scope>NUCLEOTIDE SEQUENCE</scope>
</reference>
<organism evidence="10 11">
    <name type="scientific">Citrus sinensis</name>
    <name type="common">Sweet orange</name>
    <name type="synonym">Citrus aurantium var. sinensis</name>
    <dbReference type="NCBI Taxonomy" id="2711"/>
    <lineage>
        <taxon>Eukaryota</taxon>
        <taxon>Viridiplantae</taxon>
        <taxon>Streptophyta</taxon>
        <taxon>Embryophyta</taxon>
        <taxon>Tracheophyta</taxon>
        <taxon>Spermatophyta</taxon>
        <taxon>Magnoliopsida</taxon>
        <taxon>eudicotyledons</taxon>
        <taxon>Gunneridae</taxon>
        <taxon>Pentapetalae</taxon>
        <taxon>rosids</taxon>
        <taxon>malvids</taxon>
        <taxon>Sapindales</taxon>
        <taxon>Rutaceae</taxon>
        <taxon>Aurantioideae</taxon>
        <taxon>Citrus</taxon>
    </lineage>
</organism>
<dbReference type="GO" id="GO:0012505">
    <property type="term" value="C:endomembrane system"/>
    <property type="evidence" value="ECO:0007669"/>
    <property type="project" value="UniProtKB-SubCell"/>
</dbReference>
<dbReference type="AlphaFoldDB" id="A0A067EGF8"/>
<dbReference type="GO" id="GO:0019706">
    <property type="term" value="F:protein-cysteine S-palmitoyltransferase activity"/>
    <property type="evidence" value="ECO:0007669"/>
    <property type="project" value="UniProtKB-EC"/>
</dbReference>
<comment type="domain">
    <text evidence="8">The DHHC domain is required for palmitoyltransferase activity.</text>
</comment>
<evidence type="ECO:0000256" key="6">
    <source>
        <dbReference type="ARBA" id="ARBA00023136"/>
    </source>
</evidence>
<comment type="catalytic activity">
    <reaction evidence="8">
        <text>L-cysteinyl-[protein] + hexadecanoyl-CoA = S-hexadecanoyl-L-cysteinyl-[protein] + CoA</text>
        <dbReference type="Rhea" id="RHEA:36683"/>
        <dbReference type="Rhea" id="RHEA-COMP:10131"/>
        <dbReference type="Rhea" id="RHEA-COMP:11032"/>
        <dbReference type="ChEBI" id="CHEBI:29950"/>
        <dbReference type="ChEBI" id="CHEBI:57287"/>
        <dbReference type="ChEBI" id="CHEBI:57379"/>
        <dbReference type="ChEBI" id="CHEBI:74151"/>
        <dbReference type="EC" id="2.3.1.225"/>
    </reaction>
</comment>
<dbReference type="Proteomes" id="UP000027120">
    <property type="component" value="Unassembled WGS sequence"/>
</dbReference>
<dbReference type="EC" id="2.3.1.225" evidence="8"/>
<feature type="transmembrane region" description="Helical" evidence="8">
    <location>
        <begin position="187"/>
        <end position="207"/>
    </location>
</feature>
<evidence type="ECO:0000256" key="1">
    <source>
        <dbReference type="ARBA" id="ARBA00004127"/>
    </source>
</evidence>
<comment type="similarity">
    <text evidence="2 8">Belongs to the DHHC palmitoyltransferase family.</text>
</comment>
<dbReference type="EMBL" id="KK785023">
    <property type="protein sequence ID" value="KDO53000.1"/>
    <property type="molecule type" value="Genomic_DNA"/>
</dbReference>
<protein>
    <recommendedName>
        <fullName evidence="8">S-acyltransferase</fullName>
        <ecNumber evidence="8">2.3.1.225</ecNumber>
    </recommendedName>
    <alternativeName>
        <fullName evidence="8">Palmitoyltransferase</fullName>
    </alternativeName>
</protein>
<feature type="transmembrane region" description="Helical" evidence="8">
    <location>
        <begin position="12"/>
        <end position="34"/>
    </location>
</feature>
<keyword evidence="3 8" id="KW-0808">Transferase</keyword>
<keyword evidence="4 8" id="KW-0812">Transmembrane</keyword>
<proteinExistence type="inferred from homology"/>
<accession>A0A067EGF8</accession>
<keyword evidence="6 8" id="KW-0472">Membrane</keyword>
<comment type="subcellular location">
    <subcellularLocation>
        <location evidence="1">Endomembrane system</location>
        <topology evidence="1">Multi-pass membrane protein</topology>
    </subcellularLocation>
</comment>
<feature type="transmembrane region" description="Helical" evidence="8">
    <location>
        <begin position="117"/>
        <end position="141"/>
    </location>
</feature>
<dbReference type="InterPro" id="IPR039859">
    <property type="entry name" value="PFA4/ZDH16/20/ERF2-like"/>
</dbReference>
<dbReference type="Pfam" id="PF01529">
    <property type="entry name" value="DHHC"/>
    <property type="match status" value="1"/>
</dbReference>
<keyword evidence="7 8" id="KW-0012">Acyltransferase</keyword>
<name>A0A067EGF8_CITSI</name>
<feature type="domain" description="Palmitoyltransferase DHHC" evidence="9">
    <location>
        <begin position="71"/>
        <end position="225"/>
    </location>
</feature>
<keyword evidence="11" id="KW-1185">Reference proteome</keyword>
<keyword evidence="5 8" id="KW-1133">Transmembrane helix</keyword>
<evidence type="ECO:0000256" key="2">
    <source>
        <dbReference type="ARBA" id="ARBA00008574"/>
    </source>
</evidence>
<evidence type="ECO:0000256" key="5">
    <source>
        <dbReference type="ARBA" id="ARBA00022989"/>
    </source>
</evidence>
<gene>
    <name evidence="10" type="ORF">CISIN_1g019492mg</name>
</gene>
<evidence type="ECO:0000256" key="3">
    <source>
        <dbReference type="ARBA" id="ARBA00022679"/>
    </source>
</evidence>
<dbReference type="PANTHER" id="PTHR12246">
    <property type="entry name" value="PALMITOYLTRANSFERASE ZDHHC16"/>
    <property type="match status" value="1"/>
</dbReference>
<dbReference type="PROSITE" id="PS50216">
    <property type="entry name" value="DHHC"/>
    <property type="match status" value="1"/>
</dbReference>
<dbReference type="InterPro" id="IPR001594">
    <property type="entry name" value="Palmitoyltrfase_DHHC"/>
</dbReference>
<sequence>MGFVICGGVWAVHPVVFSVSYFCGIFHLVIAICLSVSTLSMFCLAAFHCPGASPLVLWGSYPLVGKGDLENYTFCHYCSKPKSPRTHHCRSCGMCVLDMDHHCPFIGNCVGAANHRYFILFLISAVVSTIYVAIMSVTAGLHIWSPLSIRSHAPSNVVGTDLAMRFVKEIIIALLNSALLMSSRGLLLVYLFVSSISVNLGLSVLLWQQLFYIYEGKTYLSHLNSQGGDGADQKDCQNILRFFGCPYSVSRYLPVVRDSEKRHTK</sequence>